<evidence type="ECO:0000313" key="2">
    <source>
        <dbReference type="Proteomes" id="UP000541058"/>
    </source>
</evidence>
<dbReference type="AlphaFoldDB" id="A0A7X8C3K0"/>
<reference evidence="1 2" key="1">
    <citation type="journal article" date="2020" name="Biotechnol. Biofuels">
        <title>New insights from the biogas microbiome by comprehensive genome-resolved metagenomics of nearly 1600 species originating from multiple anaerobic digesters.</title>
        <authorList>
            <person name="Campanaro S."/>
            <person name="Treu L."/>
            <person name="Rodriguez-R L.M."/>
            <person name="Kovalovszki A."/>
            <person name="Ziels R.M."/>
            <person name="Maus I."/>
            <person name="Zhu X."/>
            <person name="Kougias P.G."/>
            <person name="Basile A."/>
            <person name="Luo G."/>
            <person name="Schluter A."/>
            <person name="Konstantinidis K.T."/>
            <person name="Angelidaki I."/>
        </authorList>
    </citation>
    <scope>NUCLEOTIDE SEQUENCE [LARGE SCALE GENOMIC DNA]</scope>
    <source>
        <strain evidence="1">AS23ysBPME_34</strain>
    </source>
</reference>
<dbReference type="Pfam" id="PF05717">
    <property type="entry name" value="TnpB_IS66"/>
    <property type="match status" value="1"/>
</dbReference>
<organism evidence="1 2">
    <name type="scientific">Globicatella sulfidifaciens</name>
    <dbReference type="NCBI Taxonomy" id="136093"/>
    <lineage>
        <taxon>Bacteria</taxon>
        <taxon>Bacillati</taxon>
        <taxon>Bacillota</taxon>
        <taxon>Bacilli</taxon>
        <taxon>Lactobacillales</taxon>
        <taxon>Aerococcaceae</taxon>
        <taxon>Globicatella</taxon>
    </lineage>
</organism>
<evidence type="ECO:0000313" key="1">
    <source>
        <dbReference type="EMBL" id="NLJ18172.1"/>
    </source>
</evidence>
<dbReference type="InterPro" id="IPR008878">
    <property type="entry name" value="Transposase_IS66_Orf2"/>
</dbReference>
<dbReference type="Proteomes" id="UP000541058">
    <property type="component" value="Unassembled WGS sequence"/>
</dbReference>
<gene>
    <name evidence="1" type="ORF">GX355_04845</name>
</gene>
<sequence length="45" mass="5385">WDNNGFWLHYRRLERGRFDWPSDQDGTPMNISPHLPLNCALSSRQ</sequence>
<feature type="non-terminal residue" evidence="1">
    <location>
        <position position="1"/>
    </location>
</feature>
<name>A0A7X8C3K0_9LACT</name>
<dbReference type="EMBL" id="JAAYSM010000147">
    <property type="protein sequence ID" value="NLJ18172.1"/>
    <property type="molecule type" value="Genomic_DNA"/>
</dbReference>
<accession>A0A7X8C3K0</accession>
<proteinExistence type="predicted"/>
<protein>
    <submittedName>
        <fullName evidence="1">Transposase</fullName>
    </submittedName>
</protein>
<comment type="caution">
    <text evidence="1">The sequence shown here is derived from an EMBL/GenBank/DDBJ whole genome shotgun (WGS) entry which is preliminary data.</text>
</comment>